<evidence type="ECO:0000256" key="3">
    <source>
        <dbReference type="ARBA" id="ARBA00022692"/>
    </source>
</evidence>
<keyword evidence="2" id="KW-1003">Cell membrane</keyword>
<feature type="transmembrane region" description="Helical" evidence="6">
    <location>
        <begin position="45"/>
        <end position="67"/>
    </location>
</feature>
<reference evidence="7" key="1">
    <citation type="submission" date="2024-07" db="EMBL/GenBank/DDBJ databases">
        <authorList>
            <person name="Li J."/>
            <person name="Wei H."/>
            <person name="Ma J."/>
        </authorList>
    </citation>
    <scope>NUCLEOTIDE SEQUENCE</scope>
    <source>
        <strain evidence="7">AMU7</strain>
    </source>
</reference>
<feature type="transmembrane region" description="Helical" evidence="6">
    <location>
        <begin position="167"/>
        <end position="189"/>
    </location>
</feature>
<keyword evidence="5 6" id="KW-0472">Membrane</keyword>
<keyword evidence="3 6" id="KW-0812">Transmembrane</keyword>
<organism evidence="7">
    <name type="scientific">Paenarthrobacter sp. AMU7</name>
    <dbReference type="NCBI Taxonomy" id="3162492"/>
    <lineage>
        <taxon>Bacteria</taxon>
        <taxon>Bacillati</taxon>
        <taxon>Actinomycetota</taxon>
        <taxon>Actinomycetes</taxon>
        <taxon>Micrococcales</taxon>
        <taxon>Micrococcaceae</taxon>
        <taxon>Paenarthrobacter</taxon>
    </lineage>
</organism>
<protein>
    <submittedName>
        <fullName evidence="7">MFS transporter</fullName>
    </submittedName>
</protein>
<dbReference type="PANTHER" id="PTHR23513">
    <property type="entry name" value="INTEGRAL MEMBRANE EFFLUX PROTEIN-RELATED"/>
    <property type="match status" value="1"/>
</dbReference>
<dbReference type="GO" id="GO:0022857">
    <property type="term" value="F:transmembrane transporter activity"/>
    <property type="evidence" value="ECO:0007669"/>
    <property type="project" value="InterPro"/>
</dbReference>
<dbReference type="CDD" id="cd06173">
    <property type="entry name" value="MFS_MefA_like"/>
    <property type="match status" value="1"/>
</dbReference>
<dbReference type="InterPro" id="IPR036259">
    <property type="entry name" value="MFS_trans_sf"/>
</dbReference>
<gene>
    <name evidence="7" type="ORF">ABQM86_11730</name>
</gene>
<feature type="transmembrane region" description="Helical" evidence="6">
    <location>
        <begin position="256"/>
        <end position="275"/>
    </location>
</feature>
<dbReference type="Pfam" id="PF07690">
    <property type="entry name" value="MFS_1"/>
    <property type="match status" value="1"/>
</dbReference>
<dbReference type="GO" id="GO:0005886">
    <property type="term" value="C:plasma membrane"/>
    <property type="evidence" value="ECO:0007669"/>
    <property type="project" value="UniProtKB-SubCell"/>
</dbReference>
<dbReference type="AlphaFoldDB" id="A0AB39YHV5"/>
<feature type="transmembrane region" description="Helical" evidence="6">
    <location>
        <begin position="367"/>
        <end position="392"/>
    </location>
</feature>
<feature type="transmembrane region" description="Helical" evidence="6">
    <location>
        <begin position="12"/>
        <end position="39"/>
    </location>
</feature>
<proteinExistence type="predicted"/>
<dbReference type="EMBL" id="CP165735">
    <property type="protein sequence ID" value="XDV69665.1"/>
    <property type="molecule type" value="Genomic_DNA"/>
</dbReference>
<dbReference type="RefSeq" id="WP_369744492.1">
    <property type="nucleotide sequence ID" value="NZ_CP165735.1"/>
</dbReference>
<feature type="transmembrane region" description="Helical" evidence="6">
    <location>
        <begin position="145"/>
        <end position="161"/>
    </location>
</feature>
<evidence type="ECO:0000256" key="1">
    <source>
        <dbReference type="ARBA" id="ARBA00004651"/>
    </source>
</evidence>
<dbReference type="Gene3D" id="1.20.1250.20">
    <property type="entry name" value="MFS general substrate transporter like domains"/>
    <property type="match status" value="1"/>
</dbReference>
<evidence type="ECO:0000256" key="6">
    <source>
        <dbReference type="SAM" id="Phobius"/>
    </source>
</evidence>
<feature type="transmembrane region" description="Helical" evidence="6">
    <location>
        <begin position="224"/>
        <end position="244"/>
    </location>
</feature>
<name>A0AB39YHV5_9MICC</name>
<comment type="subcellular location">
    <subcellularLocation>
        <location evidence="1">Cell membrane</location>
        <topology evidence="1">Multi-pass membrane protein</topology>
    </subcellularLocation>
</comment>
<sequence>MKTLKSRTGSGVKLNLLAFSQGLSSVGASMTTVALMLAFQSAGASTWTVTLLLVLSLLPSVVLGPLVAPWLDRIETTKILSTTLTLRGCIGIAIAFTSDVTGLLVLLGVASVVSVIDGPAMTLLVPKVQKPGAEPMTAFARMETFRSMGIVLGPLLAGVLVDQLGSRIVLLIDAGSFLLVAAVIVLLGVRRYPPENKRPTQPSWFKQVAAGPQSVGKDALVRTATLSLAGAIIFTALLTVAQIYFVRTDLQASATIYGGIVAVHALGRFLAATFVAPKVPVAQQPRMLFWSGMLMGAALLTVALGHSIVLAFVGFLLTGAANSLQALAIRSIVHDRLDHSILGRAFSSIGALNNGATLLGATAGAPLVALLGGAGTLAVAGIGTMAATLAAAPGLIRKAAPKDAAADVGKKQPVA</sequence>
<dbReference type="InterPro" id="IPR011701">
    <property type="entry name" value="MFS"/>
</dbReference>
<evidence type="ECO:0000313" key="7">
    <source>
        <dbReference type="EMBL" id="XDV69665.1"/>
    </source>
</evidence>
<evidence type="ECO:0000256" key="5">
    <source>
        <dbReference type="ARBA" id="ARBA00023136"/>
    </source>
</evidence>
<evidence type="ECO:0000256" key="2">
    <source>
        <dbReference type="ARBA" id="ARBA00022475"/>
    </source>
</evidence>
<feature type="transmembrane region" description="Helical" evidence="6">
    <location>
        <begin position="341"/>
        <end position="361"/>
    </location>
</feature>
<dbReference type="PANTHER" id="PTHR23513:SF6">
    <property type="entry name" value="MAJOR FACILITATOR SUPERFAMILY ASSOCIATED DOMAIN-CONTAINING PROTEIN"/>
    <property type="match status" value="1"/>
</dbReference>
<accession>A0AB39YHV5</accession>
<keyword evidence="4 6" id="KW-1133">Transmembrane helix</keyword>
<feature type="transmembrane region" description="Helical" evidence="6">
    <location>
        <begin position="103"/>
        <end position="125"/>
    </location>
</feature>
<dbReference type="SUPFAM" id="SSF103473">
    <property type="entry name" value="MFS general substrate transporter"/>
    <property type="match status" value="1"/>
</dbReference>
<evidence type="ECO:0000256" key="4">
    <source>
        <dbReference type="ARBA" id="ARBA00022989"/>
    </source>
</evidence>